<dbReference type="Proteomes" id="UP000580839">
    <property type="component" value="Unassembled WGS sequence"/>
</dbReference>
<dbReference type="PANTHER" id="PTHR36842:SF1">
    <property type="entry name" value="PROTEIN TOLB"/>
    <property type="match status" value="1"/>
</dbReference>
<evidence type="ECO:0000313" key="7">
    <source>
        <dbReference type="Proteomes" id="UP000580839"/>
    </source>
</evidence>
<gene>
    <name evidence="6" type="ORF">HOP12_07380</name>
</gene>
<feature type="chain" id="PRO_5032960940" evidence="4">
    <location>
        <begin position="20"/>
        <end position="1055"/>
    </location>
</feature>
<comment type="caution">
    <text evidence="6">The sequence shown here is derived from an EMBL/GenBank/DDBJ whole genome shotgun (WGS) entry which is preliminary data.</text>
</comment>
<dbReference type="InterPro" id="IPR000184">
    <property type="entry name" value="Bac_surfAg_D15"/>
</dbReference>
<evidence type="ECO:0000259" key="5">
    <source>
        <dbReference type="Pfam" id="PF01103"/>
    </source>
</evidence>
<evidence type="ECO:0000256" key="4">
    <source>
        <dbReference type="SAM" id="SignalP"/>
    </source>
</evidence>
<proteinExistence type="inferred from homology"/>
<dbReference type="Gene3D" id="2.40.160.50">
    <property type="entry name" value="membrane protein fhac: a member of the omp85/tpsb transporter family"/>
    <property type="match status" value="1"/>
</dbReference>
<accession>A0A849SMD1</accession>
<feature type="domain" description="Bacterial surface antigen (D15)" evidence="5">
    <location>
        <begin position="794"/>
        <end position="1055"/>
    </location>
</feature>
<dbReference type="GO" id="GO:0019867">
    <property type="term" value="C:outer membrane"/>
    <property type="evidence" value="ECO:0007669"/>
    <property type="project" value="InterPro"/>
</dbReference>
<dbReference type="InterPro" id="IPR011659">
    <property type="entry name" value="WD40"/>
</dbReference>
<dbReference type="SUPFAM" id="SSF55486">
    <property type="entry name" value="Metalloproteases ('zincins'), catalytic domain"/>
    <property type="match status" value="1"/>
</dbReference>
<dbReference type="Gene3D" id="2.120.10.30">
    <property type="entry name" value="TolB, C-terminal domain"/>
    <property type="match status" value="3"/>
</dbReference>
<comment type="subcellular location">
    <subcellularLocation>
        <location evidence="1">Membrane</location>
    </subcellularLocation>
</comment>
<dbReference type="Pfam" id="PF07676">
    <property type="entry name" value="PD40"/>
    <property type="match status" value="4"/>
</dbReference>
<dbReference type="SUPFAM" id="SSF82171">
    <property type="entry name" value="DPP6 N-terminal domain-like"/>
    <property type="match status" value="1"/>
</dbReference>
<evidence type="ECO:0000256" key="2">
    <source>
        <dbReference type="ARBA" id="ARBA00009820"/>
    </source>
</evidence>
<dbReference type="AlphaFoldDB" id="A0A849SMD1"/>
<keyword evidence="4" id="KW-0732">Signal</keyword>
<dbReference type="InterPro" id="IPR011042">
    <property type="entry name" value="6-blade_b-propeller_TolB-like"/>
</dbReference>
<evidence type="ECO:0000256" key="1">
    <source>
        <dbReference type="ARBA" id="ARBA00004370"/>
    </source>
</evidence>
<name>A0A849SMD1_UNCEI</name>
<organism evidence="6 7">
    <name type="scientific">Eiseniibacteriota bacterium</name>
    <dbReference type="NCBI Taxonomy" id="2212470"/>
    <lineage>
        <taxon>Bacteria</taxon>
        <taxon>Candidatus Eiseniibacteriota</taxon>
    </lineage>
</organism>
<keyword evidence="3" id="KW-0472">Membrane</keyword>
<dbReference type="PANTHER" id="PTHR36842">
    <property type="entry name" value="PROTEIN TOLB HOMOLOG"/>
    <property type="match status" value="1"/>
</dbReference>
<sequence length="1055" mass="118432">MRSAVGAAGLCILAGVALALTPRPVAAQLFGQNKVQYERYEWRTWSSDHFDVYAYAGFDSLALRVLDLAEKTSPMLEDALGHRLRRRIPIILYGSHNDFAQTNVTPELIEGSTGGFTEVFRNRVVLPYTGSYEDLRHVLVHELVHAHMFDLLYGGSASSLIAGGGFFSVPLWFAEGMAEYFSLGGEDPNMEMFLRDGTLEDYLPPLPYSGGYFVYKQGQLAITYLVERYGVERFRDVLQKLRTTRNFELAFQRSTGTTVVKFDEQYREWLRKRYWPQIAVKEDPDKFARRLTRHGPDESNFNTAPSISPQGDRVVFFSDRRQYADVFVMSAFDGKGLRRLIRGERDVRFESVPSFRGALSWSPDGRRVAITAKSRGRDVLYVIDAENGKVLKDFEFPCEALTYPAWSPVSDSIVVSGLQNGRSDLWMVDTGTGVRERLTDDTWDERDATWRPDGRGLTFSSDRLAPVVMHPRRYEKGYGRFGIFTLDLGTREVVLTLDTGGEDRSPAWSPDGRKLAFVSDHGGTPNAFLFDPADSTLMRLTDVRGGIQSLTWSRQNDRIVFAAFTKGGFDVFAVKAPLSQDAVVQRLRREQPESVMSFEDMRRHWVDSVSVQSRVHGSLEGDWPDSLTLAVDTLDLSRGGLAARDSLARPRGPSGPPPWADAGLRTYPAPLDTLAPLPKTYGLVERGGPFEIPDSLIAQVPSPYRAQFAAEGAGGSVYASNLGFLGATQLSLADFLGDRRIEFALGLYSNSLSDANALIAYHHLPGRWDWSVGAFHFKEYFESDVSTLGEQFGSDRIFSERNFGALVSGTYPFDKFRRFELGYVQRFVERQFFVDDGFGFLIADDKEFRSVSGPTVSLVGDNTLFGYYGPVNGSRYNATISAGLPWTGHALAYRTYSLDARQYYDLTHGYTFARRLLVGWSEGRNPQSFRVGGFSTLRGFDDYSISGNRLALTSLELRFPFIRQLGLVGPLPLGVFNLRGATFVDAGMVWNDGYSPRVSNARDPGGRKFQDLRFDYGVGVRSWVWFLLAKVDVGWQYDLRKSSEPHWQFSIGPEF</sequence>
<evidence type="ECO:0000313" key="6">
    <source>
        <dbReference type="EMBL" id="NOT33977.1"/>
    </source>
</evidence>
<evidence type="ECO:0000256" key="3">
    <source>
        <dbReference type="ARBA" id="ARBA00023136"/>
    </source>
</evidence>
<dbReference type="EMBL" id="JABFRW010000085">
    <property type="protein sequence ID" value="NOT33977.1"/>
    <property type="molecule type" value="Genomic_DNA"/>
</dbReference>
<dbReference type="Pfam" id="PF01103">
    <property type="entry name" value="Omp85"/>
    <property type="match status" value="1"/>
</dbReference>
<reference evidence="6 7" key="1">
    <citation type="submission" date="2020-04" db="EMBL/GenBank/DDBJ databases">
        <title>Metagenomic profiling of ammonia- and methane-oxidizing microorganisms in a Dutch drinking water treatment plant.</title>
        <authorList>
            <person name="Poghosyan L."/>
            <person name="Leucker S."/>
        </authorList>
    </citation>
    <scope>NUCLEOTIDE SEQUENCE [LARGE SCALE GENOMIC DNA]</scope>
    <source>
        <strain evidence="6">S-RSF-IL-03</strain>
    </source>
</reference>
<comment type="similarity">
    <text evidence="2">Belongs to the TolB family.</text>
</comment>
<feature type="signal peptide" evidence="4">
    <location>
        <begin position="1"/>
        <end position="19"/>
    </location>
</feature>
<protein>
    <submittedName>
        <fullName evidence="6">BamA/TamA family outer membrane protein</fullName>
    </submittedName>
</protein>